<gene>
    <name evidence="1" type="ORF">OFN31_30425</name>
</gene>
<accession>A0AAP3A8Y8</accession>
<name>A0AAP3A8Y8_ECOLX</name>
<organism evidence="1 2">
    <name type="scientific">Escherichia coli</name>
    <dbReference type="NCBI Taxonomy" id="562"/>
    <lineage>
        <taxon>Bacteria</taxon>
        <taxon>Pseudomonadati</taxon>
        <taxon>Pseudomonadota</taxon>
        <taxon>Gammaproteobacteria</taxon>
        <taxon>Enterobacterales</taxon>
        <taxon>Enterobacteriaceae</taxon>
        <taxon>Escherichia</taxon>
    </lineage>
</organism>
<comment type="caution">
    <text evidence="1">The sequence shown here is derived from an EMBL/GenBank/DDBJ whole genome shotgun (WGS) entry which is preliminary data.</text>
</comment>
<proteinExistence type="predicted"/>
<dbReference type="Gene3D" id="2.40.10.270">
    <property type="entry name" value="Bacteriophage SPP1 head-tail adaptor protein"/>
    <property type="match status" value="1"/>
</dbReference>
<reference evidence="1" key="1">
    <citation type="submission" date="2023-06" db="EMBL/GenBank/DDBJ databases">
        <title>Deciphering the underlying mechanisms mediating the transmission of blaNDM gene from human to animals in China.</title>
        <authorList>
            <person name="Chen K."/>
            <person name="Chen S."/>
        </authorList>
    </citation>
    <scope>NUCLEOTIDE SEQUENCE</scope>
    <source>
        <strain evidence="1">1199</strain>
    </source>
</reference>
<evidence type="ECO:0000313" key="2">
    <source>
        <dbReference type="Proteomes" id="UP001208624"/>
    </source>
</evidence>
<dbReference type="RefSeq" id="WP_000313938.1">
    <property type="nucleotide sequence ID" value="NZ_LDCR01000067.1"/>
</dbReference>
<protein>
    <submittedName>
        <fullName evidence="1">Head-tail adaptor protein</fullName>
    </submittedName>
</protein>
<dbReference type="InterPro" id="IPR008767">
    <property type="entry name" value="Phage_SPP1_head-tail_adaptor"/>
</dbReference>
<dbReference type="AlphaFoldDB" id="A0AAP3A8Y8"/>
<dbReference type="Pfam" id="PF05521">
    <property type="entry name" value="Phage_HCP"/>
    <property type="match status" value="1"/>
</dbReference>
<sequence length="71" mass="7809">SRERMQSGAEMAQAEIRIWVRGQSGREITAASRLHVLSGPWRDRILNVVGLPVPDATGGRLEILCRLGGEK</sequence>
<feature type="non-terminal residue" evidence="1">
    <location>
        <position position="1"/>
    </location>
</feature>
<dbReference type="InterPro" id="IPR038666">
    <property type="entry name" value="SSP1_head-tail_sf"/>
</dbReference>
<dbReference type="Proteomes" id="UP001208624">
    <property type="component" value="Unassembled WGS sequence"/>
</dbReference>
<dbReference type="EMBL" id="JAOVKC010001009">
    <property type="protein sequence ID" value="MCV5625950.1"/>
    <property type="molecule type" value="Genomic_DNA"/>
</dbReference>
<evidence type="ECO:0000313" key="1">
    <source>
        <dbReference type="EMBL" id="MCV5625950.1"/>
    </source>
</evidence>